<feature type="transmembrane region" description="Helical" evidence="8">
    <location>
        <begin position="69"/>
        <end position="86"/>
    </location>
</feature>
<feature type="transmembrane region" description="Helical" evidence="8">
    <location>
        <begin position="124"/>
        <end position="144"/>
    </location>
</feature>
<dbReference type="InterPro" id="IPR005467">
    <property type="entry name" value="His_kinase_dom"/>
</dbReference>
<dbReference type="PANTHER" id="PTHR43711">
    <property type="entry name" value="TWO-COMPONENT HISTIDINE KINASE"/>
    <property type="match status" value="1"/>
</dbReference>
<evidence type="ECO:0000256" key="4">
    <source>
        <dbReference type="ARBA" id="ARBA00022553"/>
    </source>
</evidence>
<organism evidence="10 11">
    <name type="scientific">Aquabacterium olei</name>
    <dbReference type="NCBI Taxonomy" id="1296669"/>
    <lineage>
        <taxon>Bacteria</taxon>
        <taxon>Pseudomonadati</taxon>
        <taxon>Pseudomonadota</taxon>
        <taxon>Betaproteobacteria</taxon>
        <taxon>Burkholderiales</taxon>
        <taxon>Aquabacterium</taxon>
    </lineage>
</organism>
<dbReference type="RefSeq" id="WP_109034305.1">
    <property type="nucleotide sequence ID" value="NZ_CP029210.1"/>
</dbReference>
<evidence type="ECO:0000256" key="8">
    <source>
        <dbReference type="SAM" id="Phobius"/>
    </source>
</evidence>
<sequence>MPDTDTRALAARRVAPLCLLIGLGSALLLLHDGAAGLNLGWERRFGPLLAVLYLGTALLLWWRPRWLDAVMGTTLACTGAYFLGVIQEAARLDTPEGLYAVGANAQFMPLIYVGAFVTLRRGAVWLSGALYMALVALYGALYLTGPPDGLFTQFSIHMWTVLLLVHPACILALQHITALRGRLGRAEREAHAGKERFLAMLSHEIRSPLQTMLGSIDLLALRLHDEPAQRAIDRLRRSATQLEAHLRDVTEYTRLENPEWQLHEEDTDLVALIRDVCDQLAPLAEHKRLSLRCEVADAHAGPLSLQRVDPVRLRQILGNLVTNAIKYTPDGTVCVRAALVGRAQGHTDLRLEVEDSGIGIDPAELHRIFEPHVRLEAPGNERVAGSGLGLAVVQRLVQRLGGRILVDSLPGQGSRFILTLPLPPAPPQRQSRPAVT</sequence>
<dbReference type="CDD" id="cd16922">
    <property type="entry name" value="HATPase_EvgS-ArcB-TorS-like"/>
    <property type="match status" value="1"/>
</dbReference>
<dbReference type="Gene3D" id="1.10.287.130">
    <property type="match status" value="1"/>
</dbReference>
<dbReference type="InterPro" id="IPR036097">
    <property type="entry name" value="HisK_dim/P_sf"/>
</dbReference>
<gene>
    <name evidence="10" type="ORF">DEH84_02075</name>
</gene>
<dbReference type="SMART" id="SM00388">
    <property type="entry name" value="HisKA"/>
    <property type="match status" value="1"/>
</dbReference>
<feature type="transmembrane region" description="Helical" evidence="8">
    <location>
        <begin position="98"/>
        <end position="117"/>
    </location>
</feature>
<dbReference type="InterPro" id="IPR003594">
    <property type="entry name" value="HATPase_dom"/>
</dbReference>
<feature type="domain" description="Histidine kinase" evidence="9">
    <location>
        <begin position="200"/>
        <end position="424"/>
    </location>
</feature>
<dbReference type="Proteomes" id="UP000244892">
    <property type="component" value="Chromosome"/>
</dbReference>
<feature type="transmembrane region" description="Helical" evidence="8">
    <location>
        <begin position="45"/>
        <end position="62"/>
    </location>
</feature>
<proteinExistence type="predicted"/>
<evidence type="ECO:0000256" key="1">
    <source>
        <dbReference type="ARBA" id="ARBA00000085"/>
    </source>
</evidence>
<dbReference type="InterPro" id="IPR004358">
    <property type="entry name" value="Sig_transdc_His_kin-like_C"/>
</dbReference>
<dbReference type="GO" id="GO:0000155">
    <property type="term" value="F:phosphorelay sensor kinase activity"/>
    <property type="evidence" value="ECO:0007669"/>
    <property type="project" value="InterPro"/>
</dbReference>
<evidence type="ECO:0000313" key="10">
    <source>
        <dbReference type="EMBL" id="AWI52352.1"/>
    </source>
</evidence>
<keyword evidence="5" id="KW-0808">Transferase</keyword>
<name>A0A2U8FMU7_9BURK</name>
<dbReference type="Pfam" id="PF00512">
    <property type="entry name" value="HisKA"/>
    <property type="match status" value="1"/>
</dbReference>
<comment type="catalytic activity">
    <reaction evidence="1">
        <text>ATP + protein L-histidine = ADP + protein N-phospho-L-histidine.</text>
        <dbReference type="EC" id="2.7.13.3"/>
    </reaction>
</comment>
<protein>
    <recommendedName>
        <fullName evidence="3">histidine kinase</fullName>
        <ecNumber evidence="3">2.7.13.3</ecNumber>
    </recommendedName>
</protein>
<dbReference type="PROSITE" id="PS50109">
    <property type="entry name" value="HIS_KIN"/>
    <property type="match status" value="1"/>
</dbReference>
<dbReference type="GO" id="GO:0005886">
    <property type="term" value="C:plasma membrane"/>
    <property type="evidence" value="ECO:0007669"/>
    <property type="project" value="UniProtKB-SubCell"/>
</dbReference>
<keyword evidence="8" id="KW-0812">Transmembrane</keyword>
<dbReference type="InterPro" id="IPR003661">
    <property type="entry name" value="HisK_dim/P_dom"/>
</dbReference>
<dbReference type="Gene3D" id="3.30.565.10">
    <property type="entry name" value="Histidine kinase-like ATPase, C-terminal domain"/>
    <property type="match status" value="1"/>
</dbReference>
<reference evidence="10 11" key="1">
    <citation type="submission" date="2018-05" db="EMBL/GenBank/DDBJ databases">
        <title>complete genome sequence of Aquabacterium olei NBRC 110486.</title>
        <authorList>
            <person name="Tang B."/>
            <person name="Chang J."/>
            <person name="Zhang L."/>
            <person name="Yang H."/>
        </authorList>
    </citation>
    <scope>NUCLEOTIDE SEQUENCE [LARGE SCALE GENOMIC DNA]</scope>
    <source>
        <strain evidence="10 11">NBRC 110486</strain>
    </source>
</reference>
<accession>A0A2U8FMU7</accession>
<keyword evidence="8" id="KW-1133">Transmembrane helix</keyword>
<keyword evidence="8" id="KW-0472">Membrane</keyword>
<evidence type="ECO:0000259" key="9">
    <source>
        <dbReference type="PROSITE" id="PS50109"/>
    </source>
</evidence>
<dbReference type="AlphaFoldDB" id="A0A2U8FMU7"/>
<dbReference type="CDD" id="cd00082">
    <property type="entry name" value="HisKA"/>
    <property type="match status" value="1"/>
</dbReference>
<dbReference type="PRINTS" id="PR00344">
    <property type="entry name" value="BCTRLSENSOR"/>
</dbReference>
<dbReference type="KEGG" id="aon:DEH84_02075"/>
<dbReference type="SUPFAM" id="SSF55874">
    <property type="entry name" value="ATPase domain of HSP90 chaperone/DNA topoisomerase II/histidine kinase"/>
    <property type="match status" value="1"/>
</dbReference>
<keyword evidence="7" id="KW-0902">Two-component regulatory system</keyword>
<evidence type="ECO:0000256" key="7">
    <source>
        <dbReference type="ARBA" id="ARBA00023012"/>
    </source>
</evidence>
<comment type="subcellular location">
    <subcellularLocation>
        <location evidence="2">Cell inner membrane</location>
        <topology evidence="2">Multi-pass membrane protein</topology>
    </subcellularLocation>
</comment>
<keyword evidence="11" id="KW-1185">Reference proteome</keyword>
<dbReference type="InterPro" id="IPR036890">
    <property type="entry name" value="HATPase_C_sf"/>
</dbReference>
<keyword evidence="4" id="KW-0597">Phosphoprotein</keyword>
<evidence type="ECO:0000256" key="6">
    <source>
        <dbReference type="ARBA" id="ARBA00022777"/>
    </source>
</evidence>
<evidence type="ECO:0000256" key="5">
    <source>
        <dbReference type="ARBA" id="ARBA00022679"/>
    </source>
</evidence>
<dbReference type="SUPFAM" id="SSF47384">
    <property type="entry name" value="Homodimeric domain of signal transducing histidine kinase"/>
    <property type="match status" value="1"/>
</dbReference>
<keyword evidence="6" id="KW-0418">Kinase</keyword>
<dbReference type="OrthoDB" id="9812260at2"/>
<evidence type="ECO:0000256" key="2">
    <source>
        <dbReference type="ARBA" id="ARBA00004429"/>
    </source>
</evidence>
<dbReference type="PANTHER" id="PTHR43711:SF1">
    <property type="entry name" value="HISTIDINE KINASE 1"/>
    <property type="match status" value="1"/>
</dbReference>
<dbReference type="SMART" id="SM00387">
    <property type="entry name" value="HATPase_c"/>
    <property type="match status" value="1"/>
</dbReference>
<dbReference type="FunFam" id="3.30.565.10:FF:000006">
    <property type="entry name" value="Sensor histidine kinase WalK"/>
    <property type="match status" value="1"/>
</dbReference>
<dbReference type="InterPro" id="IPR050736">
    <property type="entry name" value="Sensor_HK_Regulatory"/>
</dbReference>
<dbReference type="EMBL" id="CP029210">
    <property type="protein sequence ID" value="AWI52352.1"/>
    <property type="molecule type" value="Genomic_DNA"/>
</dbReference>
<dbReference type="Pfam" id="PF02518">
    <property type="entry name" value="HATPase_c"/>
    <property type="match status" value="1"/>
</dbReference>
<evidence type="ECO:0000256" key="3">
    <source>
        <dbReference type="ARBA" id="ARBA00012438"/>
    </source>
</evidence>
<feature type="transmembrane region" description="Helical" evidence="8">
    <location>
        <begin position="156"/>
        <end position="179"/>
    </location>
</feature>
<evidence type="ECO:0000313" key="11">
    <source>
        <dbReference type="Proteomes" id="UP000244892"/>
    </source>
</evidence>
<dbReference type="EC" id="2.7.13.3" evidence="3"/>